<dbReference type="PANTHER" id="PTHR31145">
    <property type="entry name" value="INTEGRAL MEMBRANE PROTEIN (AFU_ORTHOLOGUE AFUA_7G01610)"/>
    <property type="match status" value="1"/>
</dbReference>
<dbReference type="VEuPathDB" id="FungiDB:TRICI_006862"/>
<feature type="region of interest" description="Disordered" evidence="1">
    <location>
        <begin position="644"/>
        <end position="665"/>
    </location>
</feature>
<sequence>MMLMLVTLLGVVVEGANVSFDNCLNPVEGKPYFVPDYVDAVFVNPEGTVDSMIKYEVFGHVRGGQLNDLDASTNKYTTLKIESHVLQYELYDDYQRFCNQAKDGCPFGPDQSSFLFEYNVSSSYQGVSFDTTFYIIDSTVDADIIGCVSVTVTPVLAGYVWYVLLFGILAVFGLLCLSYAFALYLNPWTGTKNIYMSTSNFGNDPNAIRLITPGAMDLLKYLQFAFFTGSLSLNFPGFFQPILGSISWSTLLFEINVVTSKPEDDVLDGVYAIEDKYGLGRMASALTFIGNANIWPAFIIWLLVLTMGIVCICLVGFFIGWAWRKIRNDNLDLRTRSLPFLGGVMMRIFLIAFGWPVVAYSFFELLIIRDDKTSVVADIFAAILLVGWVATAGWVSYRICTTSPRSNLFDDLSTVLLYGPLYNTYTEAKSLFFIIDLAINLIRGFTVGIIQDSGLAQITLLATTELAYLIALACLRPYSPITNMNFISIVMATIRLVQIFLLIPFVASLGINTTVRGWIAYVILIMHALVLIMCVIHVVQVVIEVLALMSGAVDTTAVPHSAPPGTVYGMKMLSKRKQKDGNNNYLMAIKDSGTQSPEALLWNQQPTGKRDGTTDVDNDIQVASPTSEHAGTATTATPVATAAAANTSSTGYYRRPRRRQSSHDWAYGVPRSFEAKSEERNRLVVGEEDFDFINNDNNKPNVNYAVREADVYFTHRRGSGSDYDEDDEDEELEETNRHSENPLIGNRDDTDEQESSGVTNSMKGILTKFKTGIKRLQNNSAEAEPEQKGFQVVSRRPIRPTNDTTTINDFNNDTTTTSITTNSNDNRPYRGFDFQESTTTSTQDKEFTSISLHSSHKN</sequence>
<evidence type="ECO:0000313" key="6">
    <source>
        <dbReference type="Proteomes" id="UP000761534"/>
    </source>
</evidence>
<feature type="transmembrane region" description="Helical" evidence="2">
    <location>
        <begin position="344"/>
        <end position="363"/>
    </location>
</feature>
<evidence type="ECO:0000256" key="1">
    <source>
        <dbReference type="SAM" id="MobiDB-lite"/>
    </source>
</evidence>
<evidence type="ECO:0000259" key="4">
    <source>
        <dbReference type="Pfam" id="PF06011"/>
    </source>
</evidence>
<keyword evidence="6" id="KW-1185">Reference proteome</keyword>
<reference evidence="5" key="1">
    <citation type="journal article" date="2019" name="G3 (Bethesda)">
        <title>Genome Assemblies of Two Rare Opportunistic Yeast Pathogens: Diutina rugosa (syn. Candida rugosa) and Trichomonascus ciferrii (syn. Candida ciferrii).</title>
        <authorList>
            <person name="Mixao V."/>
            <person name="Saus E."/>
            <person name="Hansen A.P."/>
            <person name="Lass-Florl C."/>
            <person name="Gabaldon T."/>
        </authorList>
    </citation>
    <scope>NUCLEOTIDE SEQUENCE</scope>
    <source>
        <strain evidence="5">CBS 4856</strain>
    </source>
</reference>
<dbReference type="PANTHER" id="PTHR31145:SF6">
    <property type="entry name" value="INTEGRAL MEMBRANE PROTEIN (AFU_ORTHOLOGUE AFUA_7G01610)"/>
    <property type="match status" value="1"/>
</dbReference>
<evidence type="ECO:0000313" key="5">
    <source>
        <dbReference type="EMBL" id="KAA8896552.1"/>
    </source>
</evidence>
<feature type="compositionally biased region" description="Acidic residues" evidence="1">
    <location>
        <begin position="722"/>
        <end position="733"/>
    </location>
</feature>
<dbReference type="AlphaFoldDB" id="A0A642UJB9"/>
<feature type="transmembrane region" description="Helical" evidence="2">
    <location>
        <begin position="159"/>
        <end position="185"/>
    </location>
</feature>
<feature type="transmembrane region" description="Helical" evidence="2">
    <location>
        <begin position="218"/>
        <end position="239"/>
    </location>
</feature>
<feature type="chain" id="PRO_5024821280" description="TRP C-terminal domain-containing protein" evidence="3">
    <location>
        <begin position="16"/>
        <end position="858"/>
    </location>
</feature>
<comment type="caution">
    <text evidence="5">The sequence shown here is derived from an EMBL/GenBank/DDBJ whole genome shotgun (WGS) entry which is preliminary data.</text>
</comment>
<feature type="compositionally biased region" description="Low complexity" evidence="1">
    <location>
        <begin position="801"/>
        <end position="826"/>
    </location>
</feature>
<protein>
    <recommendedName>
        <fullName evidence="4">TRP C-terminal domain-containing protein</fullName>
    </recommendedName>
</protein>
<feature type="region of interest" description="Disordered" evidence="1">
    <location>
        <begin position="716"/>
        <end position="763"/>
    </location>
</feature>
<proteinExistence type="predicted"/>
<feature type="transmembrane region" description="Helical" evidence="2">
    <location>
        <begin position="298"/>
        <end position="323"/>
    </location>
</feature>
<keyword evidence="2" id="KW-0472">Membrane</keyword>
<evidence type="ECO:0000256" key="2">
    <source>
        <dbReference type="SAM" id="Phobius"/>
    </source>
</evidence>
<dbReference type="OrthoDB" id="5312224at2759"/>
<feature type="signal peptide" evidence="3">
    <location>
        <begin position="1"/>
        <end position="15"/>
    </location>
</feature>
<feature type="compositionally biased region" description="Polar residues" evidence="1">
    <location>
        <begin position="835"/>
        <end position="858"/>
    </location>
</feature>
<name>A0A642UJB9_9ASCO</name>
<dbReference type="GO" id="GO:0055085">
    <property type="term" value="P:transmembrane transport"/>
    <property type="evidence" value="ECO:0007669"/>
    <property type="project" value="TreeGrafter"/>
</dbReference>
<gene>
    <name evidence="5" type="ORF">TRICI_006862</name>
</gene>
<dbReference type="EMBL" id="SWFS01000577">
    <property type="protein sequence ID" value="KAA8896552.1"/>
    <property type="molecule type" value="Genomic_DNA"/>
</dbReference>
<dbReference type="Pfam" id="PF06011">
    <property type="entry name" value="TRP"/>
    <property type="match status" value="1"/>
</dbReference>
<feature type="region of interest" description="Disordered" evidence="1">
    <location>
        <begin position="778"/>
        <end position="858"/>
    </location>
</feature>
<feature type="transmembrane region" description="Helical" evidence="2">
    <location>
        <begin position="518"/>
        <end position="539"/>
    </location>
</feature>
<feature type="domain" description="TRP C-terminal" evidence="4">
    <location>
        <begin position="278"/>
        <end position="543"/>
    </location>
</feature>
<dbReference type="InterPro" id="IPR040241">
    <property type="entry name" value="TRP_Flc/Pkd2-like"/>
</dbReference>
<keyword evidence="3" id="KW-0732">Signal</keyword>
<feature type="transmembrane region" description="Helical" evidence="2">
    <location>
        <begin position="431"/>
        <end position="450"/>
    </location>
</feature>
<feature type="transmembrane region" description="Helical" evidence="2">
    <location>
        <begin position="375"/>
        <end position="397"/>
    </location>
</feature>
<dbReference type="InterPro" id="IPR010308">
    <property type="entry name" value="TRP_C"/>
</dbReference>
<keyword evidence="2" id="KW-1133">Transmembrane helix</keyword>
<feature type="transmembrane region" description="Helical" evidence="2">
    <location>
        <begin position="487"/>
        <end position="506"/>
    </location>
</feature>
<accession>A0A642UJB9</accession>
<organism evidence="5 6">
    <name type="scientific">Trichomonascus ciferrii</name>
    <dbReference type="NCBI Taxonomy" id="44093"/>
    <lineage>
        <taxon>Eukaryota</taxon>
        <taxon>Fungi</taxon>
        <taxon>Dikarya</taxon>
        <taxon>Ascomycota</taxon>
        <taxon>Saccharomycotina</taxon>
        <taxon>Dipodascomycetes</taxon>
        <taxon>Dipodascales</taxon>
        <taxon>Trichomonascaceae</taxon>
        <taxon>Trichomonascus</taxon>
        <taxon>Trichomonascus ciferrii complex</taxon>
    </lineage>
</organism>
<keyword evidence="2" id="KW-0812">Transmembrane</keyword>
<evidence type="ECO:0000256" key="3">
    <source>
        <dbReference type="SAM" id="SignalP"/>
    </source>
</evidence>
<dbReference type="GO" id="GO:0016020">
    <property type="term" value="C:membrane"/>
    <property type="evidence" value="ECO:0007669"/>
    <property type="project" value="TreeGrafter"/>
</dbReference>
<dbReference type="Proteomes" id="UP000761534">
    <property type="component" value="Unassembled WGS sequence"/>
</dbReference>